<organism evidence="3 4">
    <name type="scientific">Cellulomonas pakistanensis</name>
    <dbReference type="NCBI Taxonomy" id="992287"/>
    <lineage>
        <taxon>Bacteria</taxon>
        <taxon>Bacillati</taxon>
        <taxon>Actinomycetota</taxon>
        <taxon>Actinomycetes</taxon>
        <taxon>Micrococcales</taxon>
        <taxon>Cellulomonadaceae</taxon>
        <taxon>Cellulomonas</taxon>
    </lineage>
</organism>
<accession>A0A919U1G3</accession>
<feature type="domain" description="Transcription factor zinc-finger" evidence="2">
    <location>
        <begin position="2"/>
        <end position="42"/>
    </location>
</feature>
<evidence type="ECO:0000259" key="2">
    <source>
        <dbReference type="Pfam" id="PF13453"/>
    </source>
</evidence>
<evidence type="ECO:0000256" key="1">
    <source>
        <dbReference type="SAM" id="MobiDB-lite"/>
    </source>
</evidence>
<protein>
    <recommendedName>
        <fullName evidence="2">Transcription factor zinc-finger domain-containing protein</fullName>
    </recommendedName>
</protein>
<dbReference type="AlphaFoldDB" id="A0A919U1G3"/>
<evidence type="ECO:0000313" key="4">
    <source>
        <dbReference type="Proteomes" id="UP000642125"/>
    </source>
</evidence>
<feature type="compositionally biased region" description="Low complexity" evidence="1">
    <location>
        <begin position="44"/>
        <end position="64"/>
    </location>
</feature>
<sequence>MRCPTDGAELVMAERQGVEIDYCPSCRGIWLDRGELDKILDRAAGVPAGGAPDPGAAPGAIPAPGGFPPAPAPAPGYDGYREPGYRDGGYREGGYRDDRYRDDRYRDDRRYDDRRDPRYPYGKKKKRESWLGDLLDFD</sequence>
<dbReference type="Pfam" id="PF13453">
    <property type="entry name" value="Zn_ribbon_TFIIB"/>
    <property type="match status" value="1"/>
</dbReference>
<feature type="compositionally biased region" description="Basic and acidic residues" evidence="1">
    <location>
        <begin position="79"/>
        <end position="118"/>
    </location>
</feature>
<feature type="region of interest" description="Disordered" evidence="1">
    <location>
        <begin position="44"/>
        <end position="125"/>
    </location>
</feature>
<evidence type="ECO:0000313" key="3">
    <source>
        <dbReference type="EMBL" id="GIG34853.1"/>
    </source>
</evidence>
<dbReference type="InterPro" id="IPR027392">
    <property type="entry name" value="TF_Znf"/>
</dbReference>
<proteinExistence type="predicted"/>
<dbReference type="RefSeq" id="WP_203666887.1">
    <property type="nucleotide sequence ID" value="NZ_BONO01000001.1"/>
</dbReference>
<reference evidence="3" key="1">
    <citation type="submission" date="2021-01" db="EMBL/GenBank/DDBJ databases">
        <title>Whole genome shotgun sequence of Cellulomonas pakistanensis NBRC 110800.</title>
        <authorList>
            <person name="Komaki H."/>
            <person name="Tamura T."/>
        </authorList>
    </citation>
    <scope>NUCLEOTIDE SEQUENCE</scope>
    <source>
        <strain evidence="3">NBRC 110800</strain>
    </source>
</reference>
<feature type="compositionally biased region" description="Pro residues" evidence="1">
    <location>
        <begin position="65"/>
        <end position="74"/>
    </location>
</feature>
<comment type="caution">
    <text evidence="3">The sequence shown here is derived from an EMBL/GenBank/DDBJ whole genome shotgun (WGS) entry which is preliminary data.</text>
</comment>
<dbReference type="EMBL" id="BONO01000001">
    <property type="protein sequence ID" value="GIG34853.1"/>
    <property type="molecule type" value="Genomic_DNA"/>
</dbReference>
<name>A0A919U1G3_9CELL</name>
<gene>
    <name evidence="3" type="ORF">Cpa01nite_02340</name>
</gene>
<dbReference type="Proteomes" id="UP000642125">
    <property type="component" value="Unassembled WGS sequence"/>
</dbReference>
<keyword evidence="4" id="KW-1185">Reference proteome</keyword>